<evidence type="ECO:0000256" key="5">
    <source>
        <dbReference type="ARBA" id="ARBA00022692"/>
    </source>
</evidence>
<keyword evidence="8 11" id="KW-1133">Transmembrane helix</keyword>
<keyword evidence="5 11" id="KW-0812">Transmembrane</keyword>
<dbReference type="GO" id="GO:0006122">
    <property type="term" value="P:mitochondrial electron transport, ubiquinol to cytochrome c"/>
    <property type="evidence" value="ECO:0007669"/>
    <property type="project" value="UniProtKB-UniRule"/>
</dbReference>
<feature type="transmembrane region" description="Helical" evidence="11">
    <location>
        <begin position="39"/>
        <end position="56"/>
    </location>
</feature>
<comment type="function">
    <text evidence="11">Component of the ubiquinol-cytochrome c oxidoreductase, a multisubunit transmembrane complex that is part of the mitochondrial electron transport chain which drives oxidative phosphorylation. The complex plays an important role in the uptake of multiple carbon sources present in different host niches.</text>
</comment>
<dbReference type="GO" id="GO:0045275">
    <property type="term" value="C:respiratory chain complex III"/>
    <property type="evidence" value="ECO:0007669"/>
    <property type="project" value="UniProtKB-UniRule"/>
</dbReference>
<evidence type="ECO:0000313" key="12">
    <source>
        <dbReference type="EMBL" id="SNX85830.1"/>
    </source>
</evidence>
<dbReference type="Pfam" id="PF02939">
    <property type="entry name" value="UcrQ"/>
    <property type="match status" value="1"/>
</dbReference>
<comment type="subunit">
    <text evidence="11">Component of the ubiquinol-cytochrome c oxidoreductase (cytochrome b-c1 complex, complex III, CIII), a multisubunit enzyme composed of 3 respiratory subunits cytochrome b, cytochrome c1 and Rieske protein, 2 core protein subunits, and additional low-molecular weight protein subunits. The complex exists as an obligatory dimer and forms supercomplexes (SCs) in the inner mitochondrial membrane with cytochrome c oxidase (complex IV, CIV).</text>
</comment>
<dbReference type="EMBL" id="OAPG01000011">
    <property type="protein sequence ID" value="SNX85830.1"/>
    <property type="molecule type" value="Genomic_DNA"/>
</dbReference>
<dbReference type="InterPro" id="IPR036642">
    <property type="entry name" value="Cyt_bc1_su8_sf"/>
</dbReference>
<comment type="caution">
    <text evidence="12">The sequence shown here is derived from an EMBL/GenBank/DDBJ whole genome shotgun (WGS) entry which is preliminary data.</text>
</comment>
<protein>
    <recommendedName>
        <fullName evidence="11">Cytochrome b-c1 complex subunit 8</fullName>
    </recommendedName>
    <alternativeName>
        <fullName evidence="11">Complex III subunit 8</fullName>
    </alternativeName>
</protein>
<evidence type="ECO:0000256" key="1">
    <source>
        <dbReference type="ARBA" id="ARBA00004434"/>
    </source>
</evidence>
<evidence type="ECO:0000256" key="6">
    <source>
        <dbReference type="ARBA" id="ARBA00022792"/>
    </source>
</evidence>
<organism evidence="12 13">
    <name type="scientific">Melanopsichium pennsylvanicum</name>
    <dbReference type="NCBI Taxonomy" id="63383"/>
    <lineage>
        <taxon>Eukaryota</taxon>
        <taxon>Fungi</taxon>
        <taxon>Dikarya</taxon>
        <taxon>Basidiomycota</taxon>
        <taxon>Ustilaginomycotina</taxon>
        <taxon>Ustilaginomycetes</taxon>
        <taxon>Ustilaginales</taxon>
        <taxon>Ustilaginaceae</taxon>
        <taxon>Melanopsichium</taxon>
    </lineage>
</organism>
<dbReference type="PANTHER" id="PTHR12119">
    <property type="entry name" value="UBIQUINOL-CYTOCHROME C REDUCTASE COMPLEX UBIQUINONE-BINDING PROTEIN QP-C"/>
    <property type="match status" value="1"/>
</dbReference>
<keyword evidence="13" id="KW-1185">Reference proteome</keyword>
<reference evidence="12" key="1">
    <citation type="submission" date="2023-10" db="EMBL/GenBank/DDBJ databases">
        <authorList>
            <person name="Guldener U."/>
        </authorList>
    </citation>
    <scope>NUCLEOTIDE SEQUENCE</scope>
    <source>
        <strain evidence="12">Mp4</strain>
    </source>
</reference>
<dbReference type="AlphaFoldDB" id="A0AAJ5C6G6"/>
<evidence type="ECO:0000256" key="10">
    <source>
        <dbReference type="ARBA" id="ARBA00023136"/>
    </source>
</evidence>
<dbReference type="InterPro" id="IPR004205">
    <property type="entry name" value="Cyt_bc1_su8"/>
</dbReference>
<comment type="subcellular location">
    <subcellularLocation>
        <location evidence="1 11">Mitochondrion inner membrane</location>
        <topology evidence="1 11">Single-pass membrane protein</topology>
    </subcellularLocation>
</comment>
<dbReference type="GO" id="GO:0005743">
    <property type="term" value="C:mitochondrial inner membrane"/>
    <property type="evidence" value="ECO:0007669"/>
    <property type="project" value="UniProtKB-SubCell"/>
</dbReference>
<dbReference type="SUPFAM" id="SSF81508">
    <property type="entry name" value="Ubiquinone-binding protein QP-C of cytochrome bc1 complex (Ubiquinol-cytochrome c reductase)"/>
    <property type="match status" value="1"/>
</dbReference>
<keyword evidence="10 11" id="KW-0472">Membrane</keyword>
<evidence type="ECO:0000256" key="9">
    <source>
        <dbReference type="ARBA" id="ARBA00023128"/>
    </source>
</evidence>
<keyword evidence="4 11" id="KW-0679">Respiratory chain</keyword>
<evidence type="ECO:0000256" key="11">
    <source>
        <dbReference type="RuleBase" id="RU368118"/>
    </source>
</evidence>
<evidence type="ECO:0000256" key="3">
    <source>
        <dbReference type="ARBA" id="ARBA00022448"/>
    </source>
</evidence>
<accession>A0AAJ5C6G6</accession>
<keyword evidence="7 11" id="KW-0249">Electron transport</keyword>
<keyword evidence="3 11" id="KW-0813">Transport</keyword>
<gene>
    <name evidence="12" type="ORF">MEPE_04539</name>
</gene>
<name>A0AAJ5C6G6_9BASI</name>
<keyword evidence="9 11" id="KW-0496">Mitochondrion</keyword>
<sequence>MRASQVSFSGMPTGKKYNAMKGALHSYIFYGFKRIMQQAPYFAVPFAAGYGLIAWAKSKNAYYNSKAGHLEHGHDE</sequence>
<evidence type="ECO:0000256" key="8">
    <source>
        <dbReference type="ARBA" id="ARBA00022989"/>
    </source>
</evidence>
<evidence type="ECO:0000313" key="13">
    <source>
        <dbReference type="Proteomes" id="UP001294444"/>
    </source>
</evidence>
<dbReference type="PANTHER" id="PTHR12119:SF2">
    <property type="entry name" value="CYTOCHROME B-C1 COMPLEX SUBUNIT 8"/>
    <property type="match status" value="1"/>
</dbReference>
<evidence type="ECO:0000256" key="4">
    <source>
        <dbReference type="ARBA" id="ARBA00022660"/>
    </source>
</evidence>
<keyword evidence="6 11" id="KW-0999">Mitochondrion inner membrane</keyword>
<evidence type="ECO:0000256" key="2">
    <source>
        <dbReference type="ARBA" id="ARBA00007668"/>
    </source>
</evidence>
<comment type="similarity">
    <text evidence="2 11">Belongs to the UQCRQ/QCR8 family.</text>
</comment>
<dbReference type="Proteomes" id="UP001294444">
    <property type="component" value="Unassembled WGS sequence"/>
</dbReference>
<dbReference type="Gene3D" id="1.20.5.210">
    <property type="entry name" value="Cytochrome b-c1 complex subunit 8"/>
    <property type="match status" value="1"/>
</dbReference>
<proteinExistence type="inferred from homology"/>
<evidence type="ECO:0000256" key="7">
    <source>
        <dbReference type="ARBA" id="ARBA00022982"/>
    </source>
</evidence>